<feature type="transmembrane region" description="Helical" evidence="6">
    <location>
        <begin position="547"/>
        <end position="565"/>
    </location>
</feature>
<dbReference type="RefSeq" id="WP_228445831.1">
    <property type="nucleotide sequence ID" value="NZ_CP047045.1"/>
</dbReference>
<keyword evidence="4 6" id="KW-1133">Transmembrane helix</keyword>
<feature type="transmembrane region" description="Helical" evidence="6">
    <location>
        <begin position="307"/>
        <end position="326"/>
    </location>
</feature>
<sequence>MKPSELTIRGLILGAVIAIVFTAANVYLGLRVGITIASSIPAAVISMGIFRLFNTGSIRENNIVQTVASAGGTLSAIIFVLPGLVMIGWWQGFPFWMTFFICALGGTLGVLFSIPLRRALVVNSPLPFPEGVAAAEVLKVGATGDEAPANVLERNRGPLVVLYGAIVAAGAQIVTFMGLSTGALAHFFRVGQSVTGITFGLSLALAGAGHLVGISVGIAMLCGLLISWVGLMPMLTAGVPGEIAEVAETVFRGQVRFVGAGAIGIAAIWSLIKLVGPLIKGVSDTIAAGSATKTGAHDDRDIPMSMIALLSLICLAAIAALLYLFIQGTPLASLGVPLIAGGVVFTVVVGAFIATVAGYMAGLIGASNSPVSGIGILAIVSGAVLLAMFVQPLLDAGATDALVAFALFAVAIVFSIATISNDNLQDLKTGQLVGASPWRQQIALIVGVIAGSLIIGPVLDLLNAAYGFPGDPNRAAIVAEPLAAPQATLISSLARGVLNADLDWSLIGMGVGIGVVVIFIDEILGFLKVLRIPPLAVGIGMYLPTDVTTPVVMGAVIGYFYNRAVEKRENGEMAKRFGVLLACGFIVGESMLGILNAGLIVGTGNPAPIAIVGEEFAGIAPYVGLAIFALLLFVSYLWVARQSRAK</sequence>
<gene>
    <name evidence="7" type="ORF">DSM104635_00723</name>
</gene>
<dbReference type="NCBIfam" id="TIGR00733">
    <property type="entry name" value="OPT family oligopeptide transporter"/>
    <property type="match status" value="1"/>
</dbReference>
<keyword evidence="2" id="KW-0813">Transport</keyword>
<feature type="transmembrane region" description="Helical" evidence="6">
    <location>
        <begin position="255"/>
        <end position="272"/>
    </location>
</feature>
<feature type="transmembrane region" description="Helical" evidence="6">
    <location>
        <begin position="66"/>
        <end position="89"/>
    </location>
</feature>
<dbReference type="AlphaFoldDB" id="A0A6I6MHL6"/>
<keyword evidence="5 6" id="KW-0472">Membrane</keyword>
<reference evidence="8" key="1">
    <citation type="submission" date="2019-12" db="EMBL/GenBank/DDBJ databases">
        <title>Complete genome of Terracaulis silvestris 0127_4.</title>
        <authorList>
            <person name="Vieira S."/>
            <person name="Riedel T."/>
            <person name="Sproer C."/>
            <person name="Pascual J."/>
            <person name="Boedeker C."/>
            <person name="Overmann J."/>
        </authorList>
    </citation>
    <scope>NUCLEOTIDE SEQUENCE [LARGE SCALE GENOMIC DNA]</scope>
    <source>
        <strain evidence="8">0127_4</strain>
    </source>
</reference>
<dbReference type="GO" id="GO:0016020">
    <property type="term" value="C:membrane"/>
    <property type="evidence" value="ECO:0007669"/>
    <property type="project" value="UniProtKB-SubCell"/>
</dbReference>
<dbReference type="PANTHER" id="PTHR31645">
    <property type="entry name" value="OLIGOPEPTIDE TRANSPORTER YGL114W-RELATED"/>
    <property type="match status" value="1"/>
</dbReference>
<dbReference type="KEGG" id="tsv:DSM104635_00723"/>
<feature type="transmembrane region" description="Helical" evidence="6">
    <location>
        <begin position="95"/>
        <end position="114"/>
    </location>
</feature>
<feature type="transmembrane region" description="Helical" evidence="6">
    <location>
        <begin position="371"/>
        <end position="390"/>
    </location>
</feature>
<evidence type="ECO:0000313" key="7">
    <source>
        <dbReference type="EMBL" id="QGZ93909.1"/>
    </source>
</evidence>
<feature type="transmembrane region" description="Helical" evidence="6">
    <location>
        <begin position="34"/>
        <end position="54"/>
    </location>
</feature>
<comment type="subcellular location">
    <subcellularLocation>
        <location evidence="1">Membrane</location>
        <topology evidence="1">Multi-pass membrane protein</topology>
    </subcellularLocation>
</comment>
<feature type="transmembrane region" description="Helical" evidence="6">
    <location>
        <begin position="212"/>
        <end position="235"/>
    </location>
</feature>
<dbReference type="EMBL" id="CP047045">
    <property type="protein sequence ID" value="QGZ93909.1"/>
    <property type="molecule type" value="Genomic_DNA"/>
</dbReference>
<evidence type="ECO:0000256" key="4">
    <source>
        <dbReference type="ARBA" id="ARBA00022989"/>
    </source>
</evidence>
<feature type="transmembrane region" description="Helical" evidence="6">
    <location>
        <begin position="160"/>
        <end position="180"/>
    </location>
</feature>
<feature type="transmembrane region" description="Helical" evidence="6">
    <location>
        <begin position="577"/>
        <end position="599"/>
    </location>
</feature>
<name>A0A6I6MHL6_9CAUL</name>
<dbReference type="GO" id="GO:0035673">
    <property type="term" value="F:oligopeptide transmembrane transporter activity"/>
    <property type="evidence" value="ECO:0007669"/>
    <property type="project" value="InterPro"/>
</dbReference>
<dbReference type="Pfam" id="PF03169">
    <property type="entry name" value="OPT"/>
    <property type="match status" value="1"/>
</dbReference>
<feature type="transmembrane region" description="Helical" evidence="6">
    <location>
        <begin position="442"/>
        <end position="462"/>
    </location>
</feature>
<dbReference type="InterPro" id="IPR045035">
    <property type="entry name" value="YSL-like"/>
</dbReference>
<dbReference type="NCBIfam" id="TIGR00728">
    <property type="entry name" value="OPT_sfam"/>
    <property type="match status" value="1"/>
</dbReference>
<feature type="transmembrane region" description="Helical" evidence="6">
    <location>
        <begin position="619"/>
        <end position="639"/>
    </location>
</feature>
<keyword evidence="3 6" id="KW-0812">Transmembrane</keyword>
<evidence type="ECO:0000313" key="8">
    <source>
        <dbReference type="Proteomes" id="UP000431269"/>
    </source>
</evidence>
<dbReference type="Proteomes" id="UP000431269">
    <property type="component" value="Chromosome"/>
</dbReference>
<dbReference type="PANTHER" id="PTHR31645:SF0">
    <property type="entry name" value="OLIGOPEPTIDE TRANSPORTER YGL114W-RELATED"/>
    <property type="match status" value="1"/>
</dbReference>
<feature type="transmembrane region" description="Helical" evidence="6">
    <location>
        <begin position="338"/>
        <end position="359"/>
    </location>
</feature>
<feature type="transmembrane region" description="Helical" evidence="6">
    <location>
        <begin position="506"/>
        <end position="527"/>
    </location>
</feature>
<protein>
    <submittedName>
        <fullName evidence="7">Oligopeptide transporter, OPT family</fullName>
    </submittedName>
</protein>
<organism evidence="7 8">
    <name type="scientific">Terricaulis silvestris</name>
    <dbReference type="NCBI Taxonomy" id="2686094"/>
    <lineage>
        <taxon>Bacteria</taxon>
        <taxon>Pseudomonadati</taxon>
        <taxon>Pseudomonadota</taxon>
        <taxon>Alphaproteobacteria</taxon>
        <taxon>Caulobacterales</taxon>
        <taxon>Caulobacteraceae</taxon>
        <taxon>Terricaulis</taxon>
    </lineage>
</organism>
<dbReference type="InterPro" id="IPR004814">
    <property type="entry name" value="Oligopep_transpt"/>
</dbReference>
<evidence type="ECO:0000256" key="1">
    <source>
        <dbReference type="ARBA" id="ARBA00004141"/>
    </source>
</evidence>
<evidence type="ECO:0000256" key="3">
    <source>
        <dbReference type="ARBA" id="ARBA00022692"/>
    </source>
</evidence>
<dbReference type="InterPro" id="IPR004813">
    <property type="entry name" value="OPT"/>
</dbReference>
<feature type="transmembrane region" description="Helical" evidence="6">
    <location>
        <begin position="7"/>
        <end position="28"/>
    </location>
</feature>
<evidence type="ECO:0000256" key="2">
    <source>
        <dbReference type="ARBA" id="ARBA00022448"/>
    </source>
</evidence>
<proteinExistence type="predicted"/>
<evidence type="ECO:0000256" key="5">
    <source>
        <dbReference type="ARBA" id="ARBA00023136"/>
    </source>
</evidence>
<feature type="transmembrane region" description="Helical" evidence="6">
    <location>
        <begin position="402"/>
        <end position="421"/>
    </location>
</feature>
<evidence type="ECO:0000256" key="6">
    <source>
        <dbReference type="SAM" id="Phobius"/>
    </source>
</evidence>
<keyword evidence="8" id="KW-1185">Reference proteome</keyword>
<accession>A0A6I6MHL6</accession>